<dbReference type="InterPro" id="IPR006311">
    <property type="entry name" value="TAT_signal"/>
</dbReference>
<gene>
    <name evidence="7" type="ORF">ACFYTF_09745</name>
</gene>
<comment type="caution">
    <text evidence="7">The sequence shown here is derived from an EMBL/GenBank/DDBJ whole genome shotgun (WGS) entry which is preliminary data.</text>
</comment>
<dbReference type="SUPFAM" id="SSF53850">
    <property type="entry name" value="Periplasmic binding protein-like II"/>
    <property type="match status" value="1"/>
</dbReference>
<reference evidence="7 8" key="1">
    <citation type="submission" date="2024-10" db="EMBL/GenBank/DDBJ databases">
        <title>The Natural Products Discovery Center: Release of the First 8490 Sequenced Strains for Exploring Actinobacteria Biosynthetic Diversity.</title>
        <authorList>
            <person name="Kalkreuter E."/>
            <person name="Kautsar S.A."/>
            <person name="Yang D."/>
            <person name="Bader C.D."/>
            <person name="Teijaro C.N."/>
            <person name="Fluegel L."/>
            <person name="Davis C.M."/>
            <person name="Simpson J.R."/>
            <person name="Lauterbach L."/>
            <person name="Steele A.D."/>
            <person name="Gui C."/>
            <person name="Meng S."/>
            <person name="Li G."/>
            <person name="Viehrig K."/>
            <person name="Ye F."/>
            <person name="Su P."/>
            <person name="Kiefer A.F."/>
            <person name="Nichols A."/>
            <person name="Cepeda A.J."/>
            <person name="Yan W."/>
            <person name="Fan B."/>
            <person name="Jiang Y."/>
            <person name="Adhikari A."/>
            <person name="Zheng C.-J."/>
            <person name="Schuster L."/>
            <person name="Cowan T.M."/>
            <person name="Smanski M.J."/>
            <person name="Chevrette M.G."/>
            <person name="De Carvalho L.P.S."/>
            <person name="Shen B."/>
        </authorList>
    </citation>
    <scope>NUCLEOTIDE SEQUENCE [LARGE SCALE GENOMIC DNA]</scope>
    <source>
        <strain evidence="7 8">NPDC004045</strain>
    </source>
</reference>
<dbReference type="InterPro" id="IPR023765">
    <property type="entry name" value="SBP_5_CS"/>
</dbReference>
<dbReference type="PANTHER" id="PTHR30290:SF9">
    <property type="entry name" value="OLIGOPEPTIDE-BINDING PROTEIN APPA"/>
    <property type="match status" value="1"/>
</dbReference>
<proteinExistence type="inferred from homology"/>
<evidence type="ECO:0000259" key="6">
    <source>
        <dbReference type="Pfam" id="PF00496"/>
    </source>
</evidence>
<evidence type="ECO:0000313" key="7">
    <source>
        <dbReference type="EMBL" id="MFF0543111.1"/>
    </source>
</evidence>
<dbReference type="Proteomes" id="UP001601444">
    <property type="component" value="Unassembled WGS sequence"/>
</dbReference>
<dbReference type="PROSITE" id="PS51318">
    <property type="entry name" value="TAT"/>
    <property type="match status" value="1"/>
</dbReference>
<evidence type="ECO:0000256" key="3">
    <source>
        <dbReference type="ARBA" id="ARBA00022448"/>
    </source>
</evidence>
<dbReference type="RefSeq" id="WP_387699779.1">
    <property type="nucleotide sequence ID" value="NZ_JBIAMX010000004.1"/>
</dbReference>
<comment type="subcellular location">
    <subcellularLocation>
        <location evidence="1">Cell membrane</location>
        <topology evidence="1">Lipid-anchor</topology>
    </subcellularLocation>
</comment>
<comment type="similarity">
    <text evidence="2">Belongs to the bacterial solute-binding protein 5 family.</text>
</comment>
<keyword evidence="4 5" id="KW-0732">Signal</keyword>
<dbReference type="PROSITE" id="PS01040">
    <property type="entry name" value="SBP_BACTERIAL_5"/>
    <property type="match status" value="1"/>
</dbReference>
<organism evidence="7 8">
    <name type="scientific">Nocardia thailandica</name>
    <dbReference type="NCBI Taxonomy" id="257275"/>
    <lineage>
        <taxon>Bacteria</taxon>
        <taxon>Bacillati</taxon>
        <taxon>Actinomycetota</taxon>
        <taxon>Actinomycetes</taxon>
        <taxon>Mycobacteriales</taxon>
        <taxon>Nocardiaceae</taxon>
        <taxon>Nocardia</taxon>
    </lineage>
</organism>
<dbReference type="PIRSF" id="PIRSF002741">
    <property type="entry name" value="MppA"/>
    <property type="match status" value="1"/>
</dbReference>
<dbReference type="InterPro" id="IPR000914">
    <property type="entry name" value="SBP_5_dom"/>
</dbReference>
<dbReference type="Gene3D" id="3.40.190.10">
    <property type="entry name" value="Periplasmic binding protein-like II"/>
    <property type="match status" value="1"/>
</dbReference>
<evidence type="ECO:0000313" key="8">
    <source>
        <dbReference type="Proteomes" id="UP001601444"/>
    </source>
</evidence>
<dbReference type="Pfam" id="PF00496">
    <property type="entry name" value="SBP_bac_5"/>
    <property type="match status" value="1"/>
</dbReference>
<accession>A0ABW6PL32</accession>
<dbReference type="EMBL" id="JBIAMX010000004">
    <property type="protein sequence ID" value="MFF0543111.1"/>
    <property type="molecule type" value="Genomic_DNA"/>
</dbReference>
<sequence>MNSVPGGFDRRNFLRAGGIAAAAIFGAGALAACTSAVGEQKGSGDDAAPVRGGVLKTSIPGDLVPGNLLTNTGASPTIIGLVYESLVRYPNDKLDPQPLLAKSWQLAADGRSITLDLRDDVKFHSGRPFAAKDVEFAIRTYADPKWSAQLKSTAAAITGYDIISPTRITLRFATPLSNIFDLLDTVPILDSETADKLPTGEAYIGTGPFTFVQRIPNQQIVFQKNPSYWVPERPYLDRVEVSIIADPQAALNALKSGQVHAAGGLSYRDNETLAKSGGFKTLDQKGAELQTYVGVNVTEPALADVKVRQAIAYAIDRDRIIAEVYRGAGYPLNVPWPKESPAYDAERNTRYARNLDKAKAVLAQTTRPPKLPLTFSTGYPFYEQTAQIVQANLAEIGIEVTLDPIDEATFVKRLTGAQFAGLWVTDHSWAQFVPSTLNVSAYPFNARRNASRYESPAYVAAADAAWQQPAATGPEAVKAYNAVSDQLLEALFLIEIGVHYGQVSVANKLHRFAWTKRRETLLTDAFLS</sequence>
<dbReference type="InterPro" id="IPR030678">
    <property type="entry name" value="Peptide/Ni-bd"/>
</dbReference>
<dbReference type="PANTHER" id="PTHR30290">
    <property type="entry name" value="PERIPLASMIC BINDING COMPONENT OF ABC TRANSPORTER"/>
    <property type="match status" value="1"/>
</dbReference>
<evidence type="ECO:0000256" key="4">
    <source>
        <dbReference type="ARBA" id="ARBA00022729"/>
    </source>
</evidence>
<feature type="domain" description="Solute-binding protein family 5" evidence="6">
    <location>
        <begin position="96"/>
        <end position="430"/>
    </location>
</feature>
<evidence type="ECO:0000256" key="5">
    <source>
        <dbReference type="SAM" id="SignalP"/>
    </source>
</evidence>
<dbReference type="CDD" id="cd00995">
    <property type="entry name" value="PBP2_NikA_DppA_OppA_like"/>
    <property type="match status" value="1"/>
</dbReference>
<keyword evidence="3" id="KW-0813">Transport</keyword>
<feature type="signal peptide" evidence="5">
    <location>
        <begin position="1"/>
        <end position="31"/>
    </location>
</feature>
<keyword evidence="8" id="KW-1185">Reference proteome</keyword>
<evidence type="ECO:0000256" key="2">
    <source>
        <dbReference type="ARBA" id="ARBA00005695"/>
    </source>
</evidence>
<dbReference type="Gene3D" id="3.10.105.10">
    <property type="entry name" value="Dipeptide-binding Protein, Domain 3"/>
    <property type="match status" value="1"/>
</dbReference>
<evidence type="ECO:0000256" key="1">
    <source>
        <dbReference type="ARBA" id="ARBA00004193"/>
    </source>
</evidence>
<dbReference type="InterPro" id="IPR039424">
    <property type="entry name" value="SBP_5"/>
</dbReference>
<name>A0ABW6PL32_9NOCA</name>
<protein>
    <submittedName>
        <fullName evidence="7">ABC transporter substrate-binding protein</fullName>
    </submittedName>
</protein>
<feature type="chain" id="PRO_5047542438" evidence="5">
    <location>
        <begin position="32"/>
        <end position="528"/>
    </location>
</feature>